<evidence type="ECO:0000313" key="7">
    <source>
        <dbReference type="EMBL" id="ACN13397.1"/>
    </source>
</evidence>
<keyword evidence="4" id="KW-0067">ATP-binding</keyword>
<keyword evidence="8" id="KW-1185">Reference proteome</keyword>
<keyword evidence="3" id="KW-0547">Nucleotide-binding</keyword>
<dbReference type="OrthoDB" id="9780436at2"/>
<dbReference type="RefSeq" id="WP_012662646.1">
    <property type="nucleotide sequence ID" value="NC_012108.1"/>
</dbReference>
<dbReference type="InterPro" id="IPR052156">
    <property type="entry name" value="BCAA_Transport_ATP-bd_LivF"/>
</dbReference>
<dbReference type="eggNOG" id="COG0410">
    <property type="taxonomic scope" value="Bacteria"/>
</dbReference>
<evidence type="ECO:0000256" key="3">
    <source>
        <dbReference type="ARBA" id="ARBA00022741"/>
    </source>
</evidence>
<dbReference type="GO" id="GO:0016887">
    <property type="term" value="F:ATP hydrolysis activity"/>
    <property type="evidence" value="ECO:0007669"/>
    <property type="project" value="InterPro"/>
</dbReference>
<dbReference type="InterPro" id="IPR003593">
    <property type="entry name" value="AAA+_ATPase"/>
</dbReference>
<protein>
    <submittedName>
        <fullName evidence="7">LivF1</fullName>
        <ecNumber evidence="7">3.6.3.-</ecNumber>
    </submittedName>
</protein>
<comment type="similarity">
    <text evidence="1">Belongs to the ABC transporter superfamily.</text>
</comment>
<keyword evidence="7" id="KW-0378">Hydrolase</keyword>
<evidence type="ECO:0000256" key="5">
    <source>
        <dbReference type="ARBA" id="ARBA00022970"/>
    </source>
</evidence>
<evidence type="ECO:0000256" key="1">
    <source>
        <dbReference type="ARBA" id="ARBA00005417"/>
    </source>
</evidence>
<dbReference type="Proteomes" id="UP000000442">
    <property type="component" value="Chromosome"/>
</dbReference>
<dbReference type="InterPro" id="IPR003439">
    <property type="entry name" value="ABC_transporter-like_ATP-bd"/>
</dbReference>
<dbReference type="GO" id="GO:0015807">
    <property type="term" value="P:L-amino acid transport"/>
    <property type="evidence" value="ECO:0007669"/>
    <property type="project" value="TreeGrafter"/>
</dbReference>
<dbReference type="Pfam" id="PF00005">
    <property type="entry name" value="ABC_tran"/>
    <property type="match status" value="1"/>
</dbReference>
<dbReference type="InterPro" id="IPR027417">
    <property type="entry name" value="P-loop_NTPase"/>
</dbReference>
<organism evidence="7 8">
    <name type="scientific">Desulforapulum autotrophicum (strain ATCC 43914 / DSM 3382 / VKM B-1955 / HRM2)</name>
    <name type="common">Desulfobacterium autotrophicum</name>
    <dbReference type="NCBI Taxonomy" id="177437"/>
    <lineage>
        <taxon>Bacteria</taxon>
        <taxon>Pseudomonadati</taxon>
        <taxon>Thermodesulfobacteriota</taxon>
        <taxon>Desulfobacteria</taxon>
        <taxon>Desulfobacterales</taxon>
        <taxon>Desulfobacteraceae</taxon>
        <taxon>Desulforapulum</taxon>
    </lineage>
</organism>
<dbReference type="GO" id="GO:0005524">
    <property type="term" value="F:ATP binding"/>
    <property type="evidence" value="ECO:0007669"/>
    <property type="project" value="UniProtKB-KW"/>
</dbReference>
<keyword evidence="5" id="KW-0029">Amino-acid transport</keyword>
<gene>
    <name evidence="7" type="primary">livF1</name>
    <name evidence="7" type="ordered locus">HRM2_02750</name>
</gene>
<dbReference type="PANTHER" id="PTHR43820:SF4">
    <property type="entry name" value="HIGH-AFFINITY BRANCHED-CHAIN AMINO ACID TRANSPORT ATP-BINDING PROTEIN LIVF"/>
    <property type="match status" value="1"/>
</dbReference>
<dbReference type="AlphaFoldDB" id="C0QFK1"/>
<dbReference type="PROSITE" id="PS00211">
    <property type="entry name" value="ABC_TRANSPORTER_1"/>
    <property type="match status" value="1"/>
</dbReference>
<sequence>MLKLRNIQSFYGNIQALKKVSLDVEEGEIITLIGANGAGKSTTLMTLCGIVPARHGTITFEGQDITSMAPEKIVALGISQVPEGRRIFPYLSVTENLNMGSFLRSDTHNIKKDMDHIFELFPILAERRNQPGGTLSGGEQQMLAISRALMSKPKLLLLDEPSLGLAPLITKRIFEIIRRINQESGTTILLVEQNANLALKVANRAYVMETGTITMTDTGKNLLANEDVKKAYLGI</sequence>
<reference evidence="7 8" key="1">
    <citation type="journal article" date="2009" name="Environ. Microbiol.">
        <title>Genome sequence of Desulfobacterium autotrophicum HRM2, a marine sulfate reducer oxidizing organic carbon completely to carbon dioxide.</title>
        <authorList>
            <person name="Strittmatter A.W."/>
            <person name="Liesegang H."/>
            <person name="Rabus R."/>
            <person name="Decker I."/>
            <person name="Amann J."/>
            <person name="Andres S."/>
            <person name="Henne A."/>
            <person name="Fricke W.F."/>
            <person name="Martinez-Arias R."/>
            <person name="Bartels D."/>
            <person name="Goesmann A."/>
            <person name="Krause L."/>
            <person name="Puehler A."/>
            <person name="Klenk H.P."/>
            <person name="Richter M."/>
            <person name="Schuler M."/>
            <person name="Gloeckner F.O."/>
            <person name="Meyerdierks A."/>
            <person name="Gottschalk G."/>
            <person name="Amann R."/>
        </authorList>
    </citation>
    <scope>NUCLEOTIDE SEQUENCE [LARGE SCALE GENOMIC DNA]</scope>
    <source>
        <strain evidence="8">ATCC 43914 / DSM 3382 / HRM2</strain>
    </source>
</reference>
<dbReference type="SUPFAM" id="SSF52540">
    <property type="entry name" value="P-loop containing nucleoside triphosphate hydrolases"/>
    <property type="match status" value="1"/>
</dbReference>
<dbReference type="HOGENOM" id="CLU_000604_1_2_7"/>
<dbReference type="GO" id="GO:0015658">
    <property type="term" value="F:branched-chain amino acid transmembrane transporter activity"/>
    <property type="evidence" value="ECO:0007669"/>
    <property type="project" value="InterPro"/>
</dbReference>
<dbReference type="Gene3D" id="3.40.50.300">
    <property type="entry name" value="P-loop containing nucleotide triphosphate hydrolases"/>
    <property type="match status" value="1"/>
</dbReference>
<name>C0QFK1_DESAH</name>
<dbReference type="PROSITE" id="PS50893">
    <property type="entry name" value="ABC_TRANSPORTER_2"/>
    <property type="match status" value="1"/>
</dbReference>
<evidence type="ECO:0000313" key="8">
    <source>
        <dbReference type="Proteomes" id="UP000000442"/>
    </source>
</evidence>
<dbReference type="PIRSF" id="PIRSF039137">
    <property type="entry name" value="ABC_branched_ATPase"/>
    <property type="match status" value="1"/>
</dbReference>
<proteinExistence type="inferred from homology"/>
<evidence type="ECO:0000256" key="4">
    <source>
        <dbReference type="ARBA" id="ARBA00022840"/>
    </source>
</evidence>
<dbReference type="STRING" id="177437.HRM2_02750"/>
<dbReference type="CDD" id="cd03224">
    <property type="entry name" value="ABC_TM1139_LivF_branched"/>
    <property type="match status" value="1"/>
</dbReference>
<dbReference type="PANTHER" id="PTHR43820">
    <property type="entry name" value="HIGH-AFFINITY BRANCHED-CHAIN AMINO ACID TRANSPORT ATP-BINDING PROTEIN LIVF"/>
    <property type="match status" value="1"/>
</dbReference>
<evidence type="ECO:0000259" key="6">
    <source>
        <dbReference type="PROSITE" id="PS50893"/>
    </source>
</evidence>
<dbReference type="InterPro" id="IPR030660">
    <property type="entry name" value="ABC_branched_ATPase_LivF/BraG"/>
</dbReference>
<accession>C0QFK1</accession>
<evidence type="ECO:0000256" key="2">
    <source>
        <dbReference type="ARBA" id="ARBA00022448"/>
    </source>
</evidence>
<dbReference type="EMBL" id="CP001087">
    <property type="protein sequence ID" value="ACN13397.1"/>
    <property type="molecule type" value="Genomic_DNA"/>
</dbReference>
<feature type="domain" description="ABC transporter" evidence="6">
    <location>
        <begin position="2"/>
        <end position="235"/>
    </location>
</feature>
<dbReference type="KEGG" id="dat:HRM2_02750"/>
<dbReference type="InterPro" id="IPR017871">
    <property type="entry name" value="ABC_transporter-like_CS"/>
</dbReference>
<dbReference type="SMART" id="SM00382">
    <property type="entry name" value="AAA"/>
    <property type="match status" value="1"/>
</dbReference>
<dbReference type="EC" id="3.6.3.-" evidence="7"/>
<keyword evidence="2" id="KW-0813">Transport</keyword>